<organism evidence="1 2">
    <name type="scientific">Trema orientale</name>
    <name type="common">Charcoal tree</name>
    <name type="synonym">Celtis orientalis</name>
    <dbReference type="NCBI Taxonomy" id="63057"/>
    <lineage>
        <taxon>Eukaryota</taxon>
        <taxon>Viridiplantae</taxon>
        <taxon>Streptophyta</taxon>
        <taxon>Embryophyta</taxon>
        <taxon>Tracheophyta</taxon>
        <taxon>Spermatophyta</taxon>
        <taxon>Magnoliopsida</taxon>
        <taxon>eudicotyledons</taxon>
        <taxon>Gunneridae</taxon>
        <taxon>Pentapetalae</taxon>
        <taxon>rosids</taxon>
        <taxon>fabids</taxon>
        <taxon>Rosales</taxon>
        <taxon>Cannabaceae</taxon>
        <taxon>Trema</taxon>
    </lineage>
</organism>
<sequence>MDMIMAVFYARVCLRVDTVIDKTQSKLKPNSYSYESHQTNEKQGLFQNFQHYDDTEPKSSMFDAFNLSKLDSSTYP</sequence>
<accession>A0A2P5FK76</accession>
<dbReference type="EMBL" id="JXTC01000026">
    <property type="protein sequence ID" value="PON98189.1"/>
    <property type="molecule type" value="Genomic_DNA"/>
</dbReference>
<evidence type="ECO:0000313" key="2">
    <source>
        <dbReference type="Proteomes" id="UP000237000"/>
    </source>
</evidence>
<proteinExistence type="predicted"/>
<dbReference type="Proteomes" id="UP000237000">
    <property type="component" value="Unassembled WGS sequence"/>
</dbReference>
<gene>
    <name evidence="1" type="ORF">TorRG33x02_060190</name>
</gene>
<dbReference type="InParanoid" id="A0A2P5FK76"/>
<protein>
    <submittedName>
        <fullName evidence="1">Uncharacterized protein</fullName>
    </submittedName>
</protein>
<evidence type="ECO:0000313" key="1">
    <source>
        <dbReference type="EMBL" id="PON98189.1"/>
    </source>
</evidence>
<keyword evidence="2" id="KW-1185">Reference proteome</keyword>
<name>A0A2P5FK76_TREOI</name>
<dbReference type="AlphaFoldDB" id="A0A2P5FK76"/>
<comment type="caution">
    <text evidence="1">The sequence shown here is derived from an EMBL/GenBank/DDBJ whole genome shotgun (WGS) entry which is preliminary data.</text>
</comment>
<dbReference type="OrthoDB" id="10301177at2759"/>
<reference evidence="2" key="1">
    <citation type="submission" date="2016-06" db="EMBL/GenBank/DDBJ databases">
        <title>Parallel loss of symbiosis genes in relatives of nitrogen-fixing non-legume Parasponia.</title>
        <authorList>
            <person name="Van Velzen R."/>
            <person name="Holmer R."/>
            <person name="Bu F."/>
            <person name="Rutten L."/>
            <person name="Van Zeijl A."/>
            <person name="Liu W."/>
            <person name="Santuari L."/>
            <person name="Cao Q."/>
            <person name="Sharma T."/>
            <person name="Shen D."/>
            <person name="Roswanjaya Y."/>
            <person name="Wardhani T."/>
            <person name="Kalhor M.S."/>
            <person name="Jansen J."/>
            <person name="Van den Hoogen J."/>
            <person name="Gungor B."/>
            <person name="Hartog M."/>
            <person name="Hontelez J."/>
            <person name="Verver J."/>
            <person name="Yang W.-C."/>
            <person name="Schijlen E."/>
            <person name="Repin R."/>
            <person name="Schilthuizen M."/>
            <person name="Schranz E."/>
            <person name="Heidstra R."/>
            <person name="Miyata K."/>
            <person name="Fedorova E."/>
            <person name="Kohlen W."/>
            <person name="Bisseling T."/>
            <person name="Smit S."/>
            <person name="Geurts R."/>
        </authorList>
    </citation>
    <scope>NUCLEOTIDE SEQUENCE [LARGE SCALE GENOMIC DNA]</scope>
    <source>
        <strain evidence="2">cv. RG33-2</strain>
    </source>
</reference>